<evidence type="ECO:0000313" key="2">
    <source>
        <dbReference type="Proteomes" id="UP000536179"/>
    </source>
</evidence>
<protein>
    <submittedName>
        <fullName evidence="1">Putative TIM-barrel enzyme</fullName>
    </submittedName>
</protein>
<organism evidence="1 2">
    <name type="scientific">Aporhodopirellula rubra</name>
    <dbReference type="NCBI Taxonomy" id="980271"/>
    <lineage>
        <taxon>Bacteria</taxon>
        <taxon>Pseudomonadati</taxon>
        <taxon>Planctomycetota</taxon>
        <taxon>Planctomycetia</taxon>
        <taxon>Pirellulales</taxon>
        <taxon>Pirellulaceae</taxon>
        <taxon>Aporhodopirellula</taxon>
    </lineage>
</organism>
<gene>
    <name evidence="1" type="ORF">FHS27_005946</name>
</gene>
<evidence type="ECO:0000313" key="1">
    <source>
        <dbReference type="EMBL" id="MBB3210100.1"/>
    </source>
</evidence>
<comment type="caution">
    <text evidence="1">The sequence shown here is derived from an EMBL/GenBank/DDBJ whole genome shotgun (WGS) entry which is preliminary data.</text>
</comment>
<keyword evidence="2" id="KW-1185">Reference proteome</keyword>
<dbReference type="RefSeq" id="WP_184309195.1">
    <property type="nucleotide sequence ID" value="NZ_JACHXU010000031.1"/>
</dbReference>
<name>A0A7W5H9H5_9BACT</name>
<dbReference type="Proteomes" id="UP000536179">
    <property type="component" value="Unassembled WGS sequence"/>
</dbReference>
<sequence length="98" mass="10900">MNGLSNIVVDYFLTIMFADDGTVDTDYQCRLQESLPEHINPLSDIERKSLSQAAQRRLDDINAGPDEYGYDSGLLVTDDQRAFLVALATGELYNGLEP</sequence>
<proteinExistence type="predicted"/>
<dbReference type="AlphaFoldDB" id="A0A7W5H9H5"/>
<accession>A0A7W5H9H5</accession>
<dbReference type="EMBL" id="JACHXU010000031">
    <property type="protein sequence ID" value="MBB3210100.1"/>
    <property type="molecule type" value="Genomic_DNA"/>
</dbReference>
<reference evidence="1 2" key="1">
    <citation type="submission" date="2020-08" db="EMBL/GenBank/DDBJ databases">
        <title>Genomic Encyclopedia of Type Strains, Phase III (KMG-III): the genomes of soil and plant-associated and newly described type strains.</title>
        <authorList>
            <person name="Whitman W."/>
        </authorList>
    </citation>
    <scope>NUCLEOTIDE SEQUENCE [LARGE SCALE GENOMIC DNA]</scope>
    <source>
        <strain evidence="1 2">CECT 8075</strain>
    </source>
</reference>